<evidence type="ECO:0000256" key="1">
    <source>
        <dbReference type="SAM" id="SignalP"/>
    </source>
</evidence>
<gene>
    <name evidence="2" type="ORF">OKW52_10730</name>
</gene>
<protein>
    <recommendedName>
        <fullName evidence="4">Peptidoglycan binding-like domain-containing protein</fullName>
    </recommendedName>
</protein>
<organism evidence="2 3">
    <name type="scientific">Pararhodobacter zhoushanensis</name>
    <dbReference type="NCBI Taxonomy" id="2479545"/>
    <lineage>
        <taxon>Bacteria</taxon>
        <taxon>Pseudomonadati</taxon>
        <taxon>Pseudomonadota</taxon>
        <taxon>Alphaproteobacteria</taxon>
        <taxon>Rhodobacterales</taxon>
        <taxon>Paracoccaceae</taxon>
        <taxon>Pararhodobacter</taxon>
    </lineage>
</organism>
<evidence type="ECO:0000313" key="2">
    <source>
        <dbReference type="EMBL" id="MCW1932716.1"/>
    </source>
</evidence>
<feature type="chain" id="PRO_5047372330" description="Peptidoglycan binding-like domain-containing protein" evidence="1">
    <location>
        <begin position="22"/>
        <end position="293"/>
    </location>
</feature>
<name>A0ABT3GYV3_9RHOB</name>
<keyword evidence="1" id="KW-0732">Signal</keyword>
<reference evidence="2 3" key="1">
    <citation type="submission" date="2022-10" db="EMBL/GenBank/DDBJ databases">
        <title>Pararhodobacter sp. nov., isolated from marine algae.</title>
        <authorList>
            <person name="Choi B.J."/>
            <person name="Kim J.M."/>
            <person name="Lee J.K."/>
            <person name="Choi D.G."/>
            <person name="Jeon C.O."/>
        </authorList>
    </citation>
    <scope>NUCLEOTIDE SEQUENCE [LARGE SCALE GENOMIC DNA]</scope>
    <source>
        <strain evidence="2 3">ZQ420</strain>
    </source>
</reference>
<dbReference type="EMBL" id="JAPDFL010000001">
    <property type="protein sequence ID" value="MCW1932716.1"/>
    <property type="molecule type" value="Genomic_DNA"/>
</dbReference>
<proteinExistence type="predicted"/>
<comment type="caution">
    <text evidence="2">The sequence shown here is derived from an EMBL/GenBank/DDBJ whole genome shotgun (WGS) entry which is preliminary data.</text>
</comment>
<evidence type="ECO:0000313" key="3">
    <source>
        <dbReference type="Proteomes" id="UP001208938"/>
    </source>
</evidence>
<accession>A0ABT3GYV3</accession>
<sequence length="293" mass="30320">MPHSFLPAAVATLLFSVPLAAQTESVLSSLDIAPAGVAAGCQRDGITDALWTCLDAAGLPPGGLLFAQRLANDPRIGEPGVATGFVELGVVDLAEVEFPFRANTNVQPVFVNGARGALLPQTLTAENPGDPQSLALQTAHPQAFGDARLRVTGHRAANGLQRFVLMENLTDGCRACEIVGAELRAVEFRDGVLQRVEQLGWLPPAQADDEARNAALSAGDLQAVQVALTLRGYQPGLMDGASRAETIGALEAFMSDNCLTPQSTAPQAALALLAAPGPYLDTPPCPAVTAAGN</sequence>
<dbReference type="RefSeq" id="WP_264505694.1">
    <property type="nucleotide sequence ID" value="NZ_JAPDFL010000001.1"/>
</dbReference>
<keyword evidence="3" id="KW-1185">Reference proteome</keyword>
<evidence type="ECO:0008006" key="4">
    <source>
        <dbReference type="Google" id="ProtNLM"/>
    </source>
</evidence>
<dbReference type="Proteomes" id="UP001208938">
    <property type="component" value="Unassembled WGS sequence"/>
</dbReference>
<feature type="signal peptide" evidence="1">
    <location>
        <begin position="1"/>
        <end position="21"/>
    </location>
</feature>